<reference evidence="2" key="1">
    <citation type="journal article" date="2019" name="Int. J. Syst. Evol. Microbiol.">
        <title>The Global Catalogue of Microorganisms (GCM) 10K type strain sequencing project: providing services to taxonomists for standard genome sequencing and annotation.</title>
        <authorList>
            <consortium name="The Broad Institute Genomics Platform"/>
            <consortium name="The Broad Institute Genome Sequencing Center for Infectious Disease"/>
            <person name="Wu L."/>
            <person name="Ma J."/>
        </authorList>
    </citation>
    <scope>NUCLEOTIDE SEQUENCE [LARGE SCALE GENOMIC DNA]</scope>
    <source>
        <strain evidence="2">CCUG 62952</strain>
    </source>
</reference>
<organism evidence="1 2">
    <name type="scientific">Sungkyunkwania multivorans</name>
    <dbReference type="NCBI Taxonomy" id="1173618"/>
    <lineage>
        <taxon>Bacteria</taxon>
        <taxon>Pseudomonadati</taxon>
        <taxon>Bacteroidota</taxon>
        <taxon>Flavobacteriia</taxon>
        <taxon>Flavobacteriales</taxon>
        <taxon>Flavobacteriaceae</taxon>
        <taxon>Sungkyunkwania</taxon>
    </lineage>
</organism>
<name>A0ABW3D3X4_9FLAO</name>
<dbReference type="Proteomes" id="UP001596978">
    <property type="component" value="Unassembled WGS sequence"/>
</dbReference>
<dbReference type="EMBL" id="JBHTJH010000027">
    <property type="protein sequence ID" value="MFD0864192.1"/>
    <property type="molecule type" value="Genomic_DNA"/>
</dbReference>
<dbReference type="RefSeq" id="WP_386411378.1">
    <property type="nucleotide sequence ID" value="NZ_JBHTJH010000027.1"/>
</dbReference>
<sequence>MKKPFLFFLSIVSISILLVIDKADRNGIFSHQPTFENEDMALFNDNEVAIEDFYARFFGETKYRFPRRKTSYVKLYKNKWLLSRLTSKTANPNSSDDLIKFFNNPVNFSWNETTWSVDESEYILRFFDSQDNQIGKVFLCLKDCKMTKSLPFSPNMKFGGLSDIGMNKIQRLISQIESE</sequence>
<comment type="caution">
    <text evidence="1">The sequence shown here is derived from an EMBL/GenBank/DDBJ whole genome shotgun (WGS) entry which is preliminary data.</text>
</comment>
<protein>
    <submittedName>
        <fullName evidence="1">Uncharacterized protein</fullName>
    </submittedName>
</protein>
<evidence type="ECO:0000313" key="1">
    <source>
        <dbReference type="EMBL" id="MFD0864192.1"/>
    </source>
</evidence>
<proteinExistence type="predicted"/>
<evidence type="ECO:0000313" key="2">
    <source>
        <dbReference type="Proteomes" id="UP001596978"/>
    </source>
</evidence>
<keyword evidence="2" id="KW-1185">Reference proteome</keyword>
<accession>A0ABW3D3X4</accession>
<gene>
    <name evidence="1" type="ORF">ACFQ1M_18395</name>
</gene>